<sequence length="131" mass="14264">MTLTSRTFGWMRDGLGNLRAAREIEAFLSLGQIGRVFWFDPIVGADGNSGERADDAKGTFQGGIDLMVAERGDLLIRMRGYDQPAATVNFNKFGITAIPTVVLLKDGKVVKKFVGLKSKADMKAEIDPALE</sequence>
<protein>
    <recommendedName>
        <fullName evidence="2">Thioredoxin domain-containing protein</fullName>
    </recommendedName>
</protein>
<dbReference type="EMBL" id="LAZR01019956">
    <property type="protein sequence ID" value="KKL90643.1"/>
    <property type="molecule type" value="Genomic_DNA"/>
</dbReference>
<dbReference type="SUPFAM" id="SSF52833">
    <property type="entry name" value="Thioredoxin-like"/>
    <property type="match status" value="1"/>
</dbReference>
<comment type="caution">
    <text evidence="1">The sequence shown here is derived from an EMBL/GenBank/DDBJ whole genome shotgun (WGS) entry which is preliminary data.</text>
</comment>
<dbReference type="AlphaFoldDB" id="A0A0F9FWE3"/>
<evidence type="ECO:0000313" key="1">
    <source>
        <dbReference type="EMBL" id="KKL90643.1"/>
    </source>
</evidence>
<reference evidence="1" key="1">
    <citation type="journal article" date="2015" name="Nature">
        <title>Complex archaea that bridge the gap between prokaryotes and eukaryotes.</title>
        <authorList>
            <person name="Spang A."/>
            <person name="Saw J.H."/>
            <person name="Jorgensen S.L."/>
            <person name="Zaremba-Niedzwiedzka K."/>
            <person name="Martijn J."/>
            <person name="Lind A.E."/>
            <person name="van Eijk R."/>
            <person name="Schleper C."/>
            <person name="Guy L."/>
            <person name="Ettema T.J."/>
        </authorList>
    </citation>
    <scope>NUCLEOTIDE SEQUENCE</scope>
</reference>
<name>A0A0F9FWE3_9ZZZZ</name>
<gene>
    <name evidence="1" type="ORF">LCGC14_1902660</name>
</gene>
<dbReference type="Gene3D" id="3.40.30.10">
    <property type="entry name" value="Glutaredoxin"/>
    <property type="match status" value="1"/>
</dbReference>
<dbReference type="InterPro" id="IPR036249">
    <property type="entry name" value="Thioredoxin-like_sf"/>
</dbReference>
<proteinExistence type="predicted"/>
<evidence type="ECO:0008006" key="2">
    <source>
        <dbReference type="Google" id="ProtNLM"/>
    </source>
</evidence>
<accession>A0A0F9FWE3</accession>
<dbReference type="CDD" id="cd02947">
    <property type="entry name" value="TRX_family"/>
    <property type="match status" value="1"/>
</dbReference>
<organism evidence="1">
    <name type="scientific">marine sediment metagenome</name>
    <dbReference type="NCBI Taxonomy" id="412755"/>
    <lineage>
        <taxon>unclassified sequences</taxon>
        <taxon>metagenomes</taxon>
        <taxon>ecological metagenomes</taxon>
    </lineage>
</organism>